<evidence type="ECO:0000313" key="1">
    <source>
        <dbReference type="EMBL" id="ACC80220.1"/>
    </source>
</evidence>
<gene>
    <name evidence="1" type="ordered locus">Npun_R1531</name>
</gene>
<dbReference type="EMBL" id="CP001037">
    <property type="protein sequence ID" value="ACC80220.1"/>
    <property type="molecule type" value="Genomic_DNA"/>
</dbReference>
<accession>B2J0K3</accession>
<organism evidence="1 2">
    <name type="scientific">Nostoc punctiforme (strain ATCC 29133 / PCC 73102)</name>
    <dbReference type="NCBI Taxonomy" id="63737"/>
    <lineage>
        <taxon>Bacteria</taxon>
        <taxon>Bacillati</taxon>
        <taxon>Cyanobacteriota</taxon>
        <taxon>Cyanophyceae</taxon>
        <taxon>Nostocales</taxon>
        <taxon>Nostocaceae</taxon>
        <taxon>Nostoc</taxon>
    </lineage>
</organism>
<sequence>MEDQINTLIEYYSLHKISSSNSLTSAVFNLGNFSNCDPCVLTSLVNLTEIWVHSL</sequence>
<dbReference type="STRING" id="63737.Npun_R1531"/>
<evidence type="ECO:0000313" key="2">
    <source>
        <dbReference type="Proteomes" id="UP000001191"/>
    </source>
</evidence>
<reference evidence="1 2" key="2">
    <citation type="journal article" date="2013" name="Plant Physiol.">
        <title>A Nostoc punctiforme Sugar Transporter Necessary to Establish a Cyanobacterium-Plant Symbiosis.</title>
        <authorList>
            <person name="Ekman M."/>
            <person name="Picossi S."/>
            <person name="Campbell E.L."/>
            <person name="Meeks J.C."/>
            <person name="Flores E."/>
        </authorList>
    </citation>
    <scope>NUCLEOTIDE SEQUENCE [LARGE SCALE GENOMIC DNA]</scope>
    <source>
        <strain evidence="2">ATCC 29133 / PCC 73102</strain>
    </source>
</reference>
<protein>
    <submittedName>
        <fullName evidence="1">Uncharacterized protein</fullName>
    </submittedName>
</protein>
<dbReference type="HOGENOM" id="CLU_3027801_0_0_3"/>
<dbReference type="EnsemblBacteria" id="ACC80220">
    <property type="protein sequence ID" value="ACC80220"/>
    <property type="gene ID" value="Npun_R1531"/>
</dbReference>
<name>B2J0K3_NOSP7</name>
<dbReference type="AlphaFoldDB" id="B2J0K3"/>
<keyword evidence="2" id="KW-1185">Reference proteome</keyword>
<dbReference type="Proteomes" id="UP000001191">
    <property type="component" value="Chromosome"/>
</dbReference>
<dbReference type="KEGG" id="npu:Npun_R1531"/>
<reference evidence="2" key="1">
    <citation type="submission" date="2008-04" db="EMBL/GenBank/DDBJ databases">
        <title>Complete sequence of chromosome of Nostoc punctiforme ATCC 29133.</title>
        <authorList>
            <consortium name="US DOE Joint Genome Institute"/>
            <person name="Copeland A."/>
            <person name="Lucas S."/>
            <person name="Lapidus A."/>
            <person name="Glavina del Rio T."/>
            <person name="Dalin E."/>
            <person name="Tice H."/>
            <person name="Pitluck S."/>
            <person name="Chain P."/>
            <person name="Malfatti S."/>
            <person name="Shin M."/>
            <person name="Vergez L."/>
            <person name="Schmutz J."/>
            <person name="Larimer F."/>
            <person name="Land M."/>
            <person name="Hauser L."/>
            <person name="Kyrpides N."/>
            <person name="Kim E."/>
            <person name="Meeks J.C."/>
            <person name="Elhai J."/>
            <person name="Campbell E.L."/>
            <person name="Thiel T."/>
            <person name="Longmire J."/>
            <person name="Potts M."/>
            <person name="Atlas R."/>
        </authorList>
    </citation>
    <scope>NUCLEOTIDE SEQUENCE [LARGE SCALE GENOMIC DNA]</scope>
    <source>
        <strain evidence="2">ATCC 29133 / PCC 73102</strain>
    </source>
</reference>
<proteinExistence type="predicted"/>